<keyword evidence="4" id="KW-0408">Iron</keyword>
<evidence type="ECO:0000256" key="3">
    <source>
        <dbReference type="ARBA" id="ARBA00023002"/>
    </source>
</evidence>
<keyword evidence="2" id="KW-0479">Metal-binding</keyword>
<reference evidence="6" key="1">
    <citation type="submission" date="2014-06" db="EMBL/GenBank/DDBJ databases">
        <title>Key roles for freshwater Actinobacteria revealed by deep metagenomic sequencing.</title>
        <authorList>
            <person name="Ghai R."/>
            <person name="Mizuno C.M."/>
            <person name="Picazo A."/>
            <person name="Camacho A."/>
            <person name="Rodriguez-Valera F."/>
        </authorList>
    </citation>
    <scope>NUCLEOTIDE SEQUENCE</scope>
</reference>
<evidence type="ECO:0000256" key="1">
    <source>
        <dbReference type="ARBA" id="ARBA00022485"/>
    </source>
</evidence>
<dbReference type="Gene3D" id="3.50.50.60">
    <property type="entry name" value="FAD/NAD(P)-binding domain"/>
    <property type="match status" value="1"/>
</dbReference>
<dbReference type="PRINTS" id="PR00469">
    <property type="entry name" value="PNDRDTASEII"/>
</dbReference>
<dbReference type="AlphaFoldDB" id="A0A094QSV1"/>
<gene>
    <name evidence="6" type="ORF">GM51_9595</name>
</gene>
<evidence type="ECO:0000256" key="5">
    <source>
        <dbReference type="ARBA" id="ARBA00023014"/>
    </source>
</evidence>
<dbReference type="Pfam" id="PF12831">
    <property type="entry name" value="FAD_oxidored"/>
    <property type="match status" value="1"/>
</dbReference>
<evidence type="ECO:0000256" key="2">
    <source>
        <dbReference type="ARBA" id="ARBA00022723"/>
    </source>
</evidence>
<protein>
    <submittedName>
        <fullName evidence="6">Fumarate reductase/succinate dehydrogenase flavoprotein</fullName>
    </submittedName>
</protein>
<proteinExistence type="predicted"/>
<dbReference type="InterPro" id="IPR036188">
    <property type="entry name" value="FAD/NAD-bd_sf"/>
</dbReference>
<dbReference type="SUPFAM" id="SSF51905">
    <property type="entry name" value="FAD/NAD(P)-binding domain"/>
    <property type="match status" value="1"/>
</dbReference>
<dbReference type="PROSITE" id="PS51257">
    <property type="entry name" value="PROKAR_LIPOPROTEIN"/>
    <property type="match status" value="1"/>
</dbReference>
<dbReference type="PANTHER" id="PTHR43498">
    <property type="entry name" value="FERREDOXIN:COB-COM HETERODISULFIDE REDUCTASE SUBUNIT A"/>
    <property type="match status" value="1"/>
</dbReference>
<dbReference type="GO" id="GO:0046872">
    <property type="term" value="F:metal ion binding"/>
    <property type="evidence" value="ECO:0007669"/>
    <property type="project" value="UniProtKB-KW"/>
</dbReference>
<dbReference type="GO" id="GO:0051539">
    <property type="term" value="F:4 iron, 4 sulfur cluster binding"/>
    <property type="evidence" value="ECO:0007669"/>
    <property type="project" value="UniProtKB-KW"/>
</dbReference>
<keyword evidence="1" id="KW-0004">4Fe-4S</keyword>
<name>A0A094QSV1_9ZZZZ</name>
<dbReference type="EMBL" id="JNSL01000053">
    <property type="protein sequence ID" value="KGA17866.1"/>
    <property type="molecule type" value="Genomic_DNA"/>
</dbReference>
<accession>A0A094QSV1</accession>
<evidence type="ECO:0000313" key="6">
    <source>
        <dbReference type="EMBL" id="KGA17866.1"/>
    </source>
</evidence>
<organism evidence="6">
    <name type="scientific">freshwater metagenome</name>
    <dbReference type="NCBI Taxonomy" id="449393"/>
    <lineage>
        <taxon>unclassified sequences</taxon>
        <taxon>metagenomes</taxon>
        <taxon>ecological metagenomes</taxon>
    </lineage>
</organism>
<keyword evidence="5" id="KW-0411">Iron-sulfur</keyword>
<evidence type="ECO:0000256" key="4">
    <source>
        <dbReference type="ARBA" id="ARBA00023004"/>
    </source>
</evidence>
<dbReference type="GO" id="GO:0016491">
    <property type="term" value="F:oxidoreductase activity"/>
    <property type="evidence" value="ECO:0007669"/>
    <property type="project" value="UniProtKB-KW"/>
</dbReference>
<sequence>MPNRSLGHFDLIVMGAGSAGACAAIAAARAGSKVLVIDRLPFVGGTSTAVLDTFYGFYTPGEKAKKIVGGIPDDVVNELKKFGSMIQRPNTYGAGTGVTYNPEHLKVVWESLIVKSGAKILLHSLLQQVKVIDGRVQELILATRAGLCSVNGDFFIDATGDADLSNFAGFGYEKAGEIAPAQTLTTTFKMVNVDLVERGKIKKEQLHQLMQEATDNGYELPRKEGSDHITPVANTTATVMTRLDSVRKNSKGEIESVLDDPFFLTDSEVAGRKQAAEYARFLVDKVPGYKNSSIYGFSTLIGVRETRRVYGDYRVTKEDVVEAKQFDDQIGLCGAPIEDHHSGDGTNWIYLPVGSAVGIPLRSLIVKDSINTMVIGRCFSATHDAHASIRSMAQCMAMGVAAGVAGSVALTTKKEIRSVSFSEIRKKIVDTGAILETPM</sequence>
<keyword evidence="3" id="KW-0560">Oxidoreductase</keyword>
<comment type="caution">
    <text evidence="6">The sequence shown here is derived from an EMBL/GenBank/DDBJ whole genome shotgun (WGS) entry which is preliminary data.</text>
</comment>
<dbReference type="InterPro" id="IPR039650">
    <property type="entry name" value="HdrA-like"/>
</dbReference>
<dbReference type="PANTHER" id="PTHR43498:SF1">
    <property type="entry name" value="COB--COM HETERODISULFIDE REDUCTASE IRON-SULFUR SUBUNIT A"/>
    <property type="match status" value="1"/>
</dbReference>